<reference evidence="15" key="1">
    <citation type="submission" date="2017-05" db="EMBL/GenBank/DDBJ databases">
        <authorList>
            <person name="Papadimitriou K."/>
        </authorList>
    </citation>
    <scope>NUCLEOTIDE SEQUENCE [LARGE SCALE GENOMIC DNA]</scope>
    <source>
        <strain evidence="15">ACA-DC 3411</strain>
    </source>
</reference>
<organism evidence="14 15">
    <name type="scientific">Levilactobacillus zymae</name>
    <dbReference type="NCBI Taxonomy" id="267363"/>
    <lineage>
        <taxon>Bacteria</taxon>
        <taxon>Bacillati</taxon>
        <taxon>Bacillota</taxon>
        <taxon>Bacilli</taxon>
        <taxon>Lactobacillales</taxon>
        <taxon>Lactobacillaceae</taxon>
        <taxon>Levilactobacillus</taxon>
    </lineage>
</organism>
<evidence type="ECO:0000256" key="5">
    <source>
        <dbReference type="ARBA" id="ARBA00022679"/>
    </source>
</evidence>
<keyword evidence="6 11" id="KW-0812">Transmembrane</keyword>
<keyword evidence="9" id="KW-0902">Two-component regulatory system</keyword>
<dbReference type="AlphaFoldDB" id="A0A1Y6JYJ7"/>
<evidence type="ECO:0000256" key="2">
    <source>
        <dbReference type="ARBA" id="ARBA00004370"/>
    </source>
</evidence>
<dbReference type="CDD" id="cd00075">
    <property type="entry name" value="HATPase"/>
    <property type="match status" value="1"/>
</dbReference>
<dbReference type="GO" id="GO:0000155">
    <property type="term" value="F:phosphorelay sensor kinase activity"/>
    <property type="evidence" value="ECO:0007669"/>
    <property type="project" value="InterPro"/>
</dbReference>
<proteinExistence type="predicted"/>
<dbReference type="Proteomes" id="UP000195412">
    <property type="component" value="Chromosome I"/>
</dbReference>
<evidence type="ECO:0000313" key="15">
    <source>
        <dbReference type="Proteomes" id="UP000195412"/>
    </source>
</evidence>
<dbReference type="EC" id="2.7.13.3" evidence="3"/>
<dbReference type="Pfam" id="PF00512">
    <property type="entry name" value="HisKA"/>
    <property type="match status" value="1"/>
</dbReference>
<feature type="transmembrane region" description="Helical" evidence="11">
    <location>
        <begin position="152"/>
        <end position="175"/>
    </location>
</feature>
<dbReference type="PANTHER" id="PTHR45436:SF5">
    <property type="entry name" value="SENSOR HISTIDINE KINASE TRCS"/>
    <property type="match status" value="1"/>
</dbReference>
<dbReference type="Gene3D" id="1.10.287.130">
    <property type="match status" value="1"/>
</dbReference>
<gene>
    <name evidence="14" type="ORF">LZ3411_1969</name>
</gene>
<evidence type="ECO:0000256" key="8">
    <source>
        <dbReference type="ARBA" id="ARBA00022989"/>
    </source>
</evidence>
<dbReference type="InterPro" id="IPR003661">
    <property type="entry name" value="HisK_dim/P_dom"/>
</dbReference>
<name>A0A1Y6JYJ7_9LACO</name>
<dbReference type="InterPro" id="IPR004358">
    <property type="entry name" value="Sig_transdc_His_kin-like_C"/>
</dbReference>
<dbReference type="SMART" id="SM00388">
    <property type="entry name" value="HisKA"/>
    <property type="match status" value="1"/>
</dbReference>
<dbReference type="InterPro" id="IPR036890">
    <property type="entry name" value="HATPase_C_sf"/>
</dbReference>
<dbReference type="InterPro" id="IPR003660">
    <property type="entry name" value="HAMP_dom"/>
</dbReference>
<keyword evidence="4" id="KW-0597">Phosphoprotein</keyword>
<dbReference type="InterPro" id="IPR003594">
    <property type="entry name" value="HATPase_dom"/>
</dbReference>
<sequence>MRKRLTTAQEIQRRFLIMLVALTLLMGLGVVGIVGYRLVKQQERTSNQVVASLKRSMTDREPDWQSWDWHLWRQNSAIDTRRTYVLASRQGKTTKHYYSPNTRAFLRARHYDIPFFEALTYTPGYGITYYRSGSRAHVVFETWVSLEPITSLLWSVIGMVAAVALLILMVGWAYVRVTARSITRPLASLSDAARQQAQSPQTKVALPVPDQPLEVHQLAQSINSLLGAINQHTHQEREFIANAAHELRTPITAIRGHVRLVQRRGEAHPEIVPRSLGFIDDESAKMQSLVNSLLTLSRADRGRLPLTKLDLVEQVRATLTEKRAVLTQPLDYQGPAAVRVTGNSASVQQMISALLDNAGKYAPAATPITVRLVVGTSVTLAVEDHGPGIAAADKPKIFERFYRADAAHNHQVAGTGLGLAIVAQLASLNHVTVTVEDNQPTGSRFILNFPDSDSEKFSD</sequence>
<dbReference type="GO" id="GO:0005886">
    <property type="term" value="C:plasma membrane"/>
    <property type="evidence" value="ECO:0007669"/>
    <property type="project" value="TreeGrafter"/>
</dbReference>
<dbReference type="SUPFAM" id="SSF55874">
    <property type="entry name" value="ATPase domain of HSP90 chaperone/DNA topoisomerase II/histidine kinase"/>
    <property type="match status" value="1"/>
</dbReference>
<keyword evidence="7" id="KW-0418">Kinase</keyword>
<dbReference type="PANTHER" id="PTHR45436">
    <property type="entry name" value="SENSOR HISTIDINE KINASE YKOH"/>
    <property type="match status" value="1"/>
</dbReference>
<dbReference type="KEGG" id="lzy:LZ3411_1969"/>
<evidence type="ECO:0000259" key="13">
    <source>
        <dbReference type="PROSITE" id="PS50885"/>
    </source>
</evidence>
<comment type="catalytic activity">
    <reaction evidence="1">
        <text>ATP + protein L-histidine = ADP + protein N-phospho-L-histidine.</text>
        <dbReference type="EC" id="2.7.13.3"/>
    </reaction>
</comment>
<evidence type="ECO:0000259" key="12">
    <source>
        <dbReference type="PROSITE" id="PS50109"/>
    </source>
</evidence>
<feature type="transmembrane region" description="Helical" evidence="11">
    <location>
        <begin position="15"/>
        <end position="39"/>
    </location>
</feature>
<evidence type="ECO:0000256" key="7">
    <source>
        <dbReference type="ARBA" id="ARBA00022777"/>
    </source>
</evidence>
<keyword evidence="5 14" id="KW-0808">Transferase</keyword>
<dbReference type="PROSITE" id="PS50885">
    <property type="entry name" value="HAMP"/>
    <property type="match status" value="1"/>
</dbReference>
<dbReference type="InterPro" id="IPR050428">
    <property type="entry name" value="TCS_sensor_his_kinase"/>
</dbReference>
<dbReference type="Pfam" id="PF02518">
    <property type="entry name" value="HATPase_c"/>
    <property type="match status" value="1"/>
</dbReference>
<keyword evidence="10 11" id="KW-0472">Membrane</keyword>
<dbReference type="SMART" id="SM00387">
    <property type="entry name" value="HATPase_c"/>
    <property type="match status" value="1"/>
</dbReference>
<evidence type="ECO:0000256" key="9">
    <source>
        <dbReference type="ARBA" id="ARBA00023012"/>
    </source>
</evidence>
<dbReference type="SUPFAM" id="SSF47384">
    <property type="entry name" value="Homodimeric domain of signal transducing histidine kinase"/>
    <property type="match status" value="1"/>
</dbReference>
<dbReference type="PROSITE" id="PS50109">
    <property type="entry name" value="HIS_KIN"/>
    <property type="match status" value="1"/>
</dbReference>
<protein>
    <recommendedName>
        <fullName evidence="3">histidine kinase</fullName>
        <ecNumber evidence="3">2.7.13.3</ecNumber>
    </recommendedName>
</protein>
<dbReference type="InterPro" id="IPR036097">
    <property type="entry name" value="HisK_dim/P_sf"/>
</dbReference>
<evidence type="ECO:0000256" key="1">
    <source>
        <dbReference type="ARBA" id="ARBA00000085"/>
    </source>
</evidence>
<dbReference type="Gene3D" id="3.30.565.10">
    <property type="entry name" value="Histidine kinase-like ATPase, C-terminal domain"/>
    <property type="match status" value="1"/>
</dbReference>
<dbReference type="Pfam" id="PF00672">
    <property type="entry name" value="HAMP"/>
    <property type="match status" value="1"/>
</dbReference>
<evidence type="ECO:0000256" key="10">
    <source>
        <dbReference type="ARBA" id="ARBA00023136"/>
    </source>
</evidence>
<dbReference type="RefSeq" id="WP_087742412.1">
    <property type="nucleotide sequence ID" value="NZ_LT854705.1"/>
</dbReference>
<dbReference type="SMART" id="SM00304">
    <property type="entry name" value="HAMP"/>
    <property type="match status" value="1"/>
</dbReference>
<dbReference type="PRINTS" id="PR00344">
    <property type="entry name" value="BCTRLSENSOR"/>
</dbReference>
<dbReference type="FunFam" id="1.10.287.130:FF:000001">
    <property type="entry name" value="Two-component sensor histidine kinase"/>
    <property type="match status" value="1"/>
</dbReference>
<feature type="domain" description="HAMP" evidence="13">
    <location>
        <begin position="180"/>
        <end position="234"/>
    </location>
</feature>
<dbReference type="EMBL" id="LT854705">
    <property type="protein sequence ID" value="SMS15019.1"/>
    <property type="molecule type" value="Genomic_DNA"/>
</dbReference>
<evidence type="ECO:0000256" key="6">
    <source>
        <dbReference type="ARBA" id="ARBA00022692"/>
    </source>
</evidence>
<comment type="subcellular location">
    <subcellularLocation>
        <location evidence="2">Membrane</location>
    </subcellularLocation>
</comment>
<dbReference type="InterPro" id="IPR005467">
    <property type="entry name" value="His_kinase_dom"/>
</dbReference>
<evidence type="ECO:0000313" key="14">
    <source>
        <dbReference type="EMBL" id="SMS15019.1"/>
    </source>
</evidence>
<dbReference type="Gene3D" id="6.10.340.10">
    <property type="match status" value="1"/>
</dbReference>
<feature type="domain" description="Histidine kinase" evidence="12">
    <location>
        <begin position="242"/>
        <end position="453"/>
    </location>
</feature>
<keyword evidence="8 11" id="KW-1133">Transmembrane helix</keyword>
<dbReference type="CDD" id="cd00082">
    <property type="entry name" value="HisKA"/>
    <property type="match status" value="1"/>
</dbReference>
<evidence type="ECO:0000256" key="4">
    <source>
        <dbReference type="ARBA" id="ARBA00022553"/>
    </source>
</evidence>
<accession>A0A1Y6JYJ7</accession>
<evidence type="ECO:0000256" key="11">
    <source>
        <dbReference type="SAM" id="Phobius"/>
    </source>
</evidence>
<evidence type="ECO:0000256" key="3">
    <source>
        <dbReference type="ARBA" id="ARBA00012438"/>
    </source>
</evidence>